<gene>
    <name evidence="1" type="ORF">EPI10_027927</name>
</gene>
<sequence>MKRKIVEFVAKCLVKAKYQVPSGLLQPIMIPEWKWERVVMNFVSGLLMKSVHFISARTDYSLEKLAKLYVSEIDGLHKYSVSFTDRWPVKRGNIDSGRHVMVLHSQV</sequence>
<organism evidence="1 2">
    <name type="scientific">Gossypium australe</name>
    <dbReference type="NCBI Taxonomy" id="47621"/>
    <lineage>
        <taxon>Eukaryota</taxon>
        <taxon>Viridiplantae</taxon>
        <taxon>Streptophyta</taxon>
        <taxon>Embryophyta</taxon>
        <taxon>Tracheophyta</taxon>
        <taxon>Spermatophyta</taxon>
        <taxon>Magnoliopsida</taxon>
        <taxon>eudicotyledons</taxon>
        <taxon>Gunneridae</taxon>
        <taxon>Pentapetalae</taxon>
        <taxon>rosids</taxon>
        <taxon>malvids</taxon>
        <taxon>Malvales</taxon>
        <taxon>Malvaceae</taxon>
        <taxon>Malvoideae</taxon>
        <taxon>Gossypium</taxon>
    </lineage>
</organism>
<dbReference type="EMBL" id="SMMG02000009">
    <property type="protein sequence ID" value="KAA3461351.1"/>
    <property type="molecule type" value="Genomic_DNA"/>
</dbReference>
<dbReference type="Proteomes" id="UP000325315">
    <property type="component" value="Unassembled WGS sequence"/>
</dbReference>
<keyword evidence="2" id="KW-1185">Reference proteome</keyword>
<dbReference type="AlphaFoldDB" id="A0A5B6UTB9"/>
<comment type="caution">
    <text evidence="1">The sequence shown here is derived from an EMBL/GenBank/DDBJ whole genome shotgun (WGS) entry which is preliminary data.</text>
</comment>
<evidence type="ECO:0000313" key="2">
    <source>
        <dbReference type="Proteomes" id="UP000325315"/>
    </source>
</evidence>
<accession>A0A5B6UTB9</accession>
<evidence type="ECO:0000313" key="1">
    <source>
        <dbReference type="EMBL" id="KAA3461351.1"/>
    </source>
</evidence>
<dbReference type="PANTHER" id="PTHR45835:SF99">
    <property type="entry name" value="CHROMO DOMAIN-CONTAINING PROTEIN-RELATED"/>
    <property type="match status" value="1"/>
</dbReference>
<protein>
    <submittedName>
        <fullName evidence="1">Integrase</fullName>
    </submittedName>
</protein>
<reference evidence="2" key="1">
    <citation type="journal article" date="2019" name="Plant Biotechnol. J.">
        <title>Genome sequencing of the Australian wild diploid species Gossypium australe highlights disease resistance and delayed gland morphogenesis.</title>
        <authorList>
            <person name="Cai Y."/>
            <person name="Cai X."/>
            <person name="Wang Q."/>
            <person name="Wang P."/>
            <person name="Zhang Y."/>
            <person name="Cai C."/>
            <person name="Xu Y."/>
            <person name="Wang K."/>
            <person name="Zhou Z."/>
            <person name="Wang C."/>
            <person name="Geng S."/>
            <person name="Li B."/>
            <person name="Dong Q."/>
            <person name="Hou Y."/>
            <person name="Wang H."/>
            <person name="Ai P."/>
            <person name="Liu Z."/>
            <person name="Yi F."/>
            <person name="Sun M."/>
            <person name="An G."/>
            <person name="Cheng J."/>
            <person name="Zhang Y."/>
            <person name="Shi Q."/>
            <person name="Xie Y."/>
            <person name="Shi X."/>
            <person name="Chang Y."/>
            <person name="Huang F."/>
            <person name="Chen Y."/>
            <person name="Hong S."/>
            <person name="Mi L."/>
            <person name="Sun Q."/>
            <person name="Zhang L."/>
            <person name="Zhou B."/>
            <person name="Peng R."/>
            <person name="Zhang X."/>
            <person name="Liu F."/>
        </authorList>
    </citation>
    <scope>NUCLEOTIDE SEQUENCE [LARGE SCALE GENOMIC DNA]</scope>
    <source>
        <strain evidence="2">cv. PA1801</strain>
    </source>
</reference>
<dbReference type="OrthoDB" id="1938712at2759"/>
<proteinExistence type="predicted"/>
<name>A0A5B6UTB9_9ROSI</name>
<dbReference type="PANTHER" id="PTHR45835">
    <property type="entry name" value="YALI0A06105P"/>
    <property type="match status" value="1"/>
</dbReference>